<dbReference type="Proteomes" id="UP001341281">
    <property type="component" value="Chromosome 01"/>
</dbReference>
<keyword evidence="3" id="KW-1185">Reference proteome</keyword>
<dbReference type="EMBL" id="CP144745">
    <property type="protein sequence ID" value="WVZ51438.1"/>
    <property type="molecule type" value="Genomic_DNA"/>
</dbReference>
<sequence length="90" mass="9937">MLPPVAPLLLLLPLAKARTEDDDHVRRGTPPMQATASPTCAASESLIVCSTLDEREVHDMLVWIPSRKTPDSLSCLFVKDRGKYFGAKIF</sequence>
<protein>
    <recommendedName>
        <fullName evidence="4">Secreted protein</fullName>
    </recommendedName>
</protein>
<dbReference type="AlphaFoldDB" id="A0AAQ3SJX9"/>
<keyword evidence="1" id="KW-0732">Signal</keyword>
<evidence type="ECO:0008006" key="4">
    <source>
        <dbReference type="Google" id="ProtNLM"/>
    </source>
</evidence>
<reference evidence="2 3" key="1">
    <citation type="submission" date="2024-02" db="EMBL/GenBank/DDBJ databases">
        <title>High-quality chromosome-scale genome assembly of Pensacola bahiagrass (Paspalum notatum Flugge var. saurae).</title>
        <authorList>
            <person name="Vega J.M."/>
            <person name="Podio M."/>
            <person name="Orjuela J."/>
            <person name="Siena L.A."/>
            <person name="Pessino S.C."/>
            <person name="Combes M.C."/>
            <person name="Mariac C."/>
            <person name="Albertini E."/>
            <person name="Pupilli F."/>
            <person name="Ortiz J.P.A."/>
            <person name="Leblanc O."/>
        </authorList>
    </citation>
    <scope>NUCLEOTIDE SEQUENCE [LARGE SCALE GENOMIC DNA]</scope>
    <source>
        <strain evidence="2">R1</strain>
        <tissue evidence="2">Leaf</tissue>
    </source>
</reference>
<feature type="signal peptide" evidence="1">
    <location>
        <begin position="1"/>
        <end position="17"/>
    </location>
</feature>
<feature type="chain" id="PRO_5042901078" description="Secreted protein" evidence="1">
    <location>
        <begin position="18"/>
        <end position="90"/>
    </location>
</feature>
<proteinExistence type="predicted"/>
<evidence type="ECO:0000313" key="3">
    <source>
        <dbReference type="Proteomes" id="UP001341281"/>
    </source>
</evidence>
<gene>
    <name evidence="2" type="ORF">U9M48_002586</name>
</gene>
<evidence type="ECO:0000313" key="2">
    <source>
        <dbReference type="EMBL" id="WVZ51438.1"/>
    </source>
</evidence>
<accession>A0AAQ3SJX9</accession>
<name>A0AAQ3SJX9_PASNO</name>
<evidence type="ECO:0000256" key="1">
    <source>
        <dbReference type="SAM" id="SignalP"/>
    </source>
</evidence>
<organism evidence="2 3">
    <name type="scientific">Paspalum notatum var. saurae</name>
    <dbReference type="NCBI Taxonomy" id="547442"/>
    <lineage>
        <taxon>Eukaryota</taxon>
        <taxon>Viridiplantae</taxon>
        <taxon>Streptophyta</taxon>
        <taxon>Embryophyta</taxon>
        <taxon>Tracheophyta</taxon>
        <taxon>Spermatophyta</taxon>
        <taxon>Magnoliopsida</taxon>
        <taxon>Liliopsida</taxon>
        <taxon>Poales</taxon>
        <taxon>Poaceae</taxon>
        <taxon>PACMAD clade</taxon>
        <taxon>Panicoideae</taxon>
        <taxon>Andropogonodae</taxon>
        <taxon>Paspaleae</taxon>
        <taxon>Paspalinae</taxon>
        <taxon>Paspalum</taxon>
    </lineage>
</organism>